<dbReference type="SMART" id="SM00131">
    <property type="entry name" value="KU"/>
    <property type="match status" value="7"/>
</dbReference>
<dbReference type="CDD" id="cd22593">
    <property type="entry name" value="Kunitz_conkunitzin"/>
    <property type="match status" value="6"/>
</dbReference>
<dbReference type="SMART" id="SM00289">
    <property type="entry name" value="WR1"/>
    <property type="match status" value="6"/>
</dbReference>
<dbReference type="InterPro" id="IPR053014">
    <property type="entry name" value="Cuticle_assoc_divergent"/>
</dbReference>
<dbReference type="Gene3D" id="4.10.410.10">
    <property type="entry name" value="Pancreatic trypsin inhibitor Kunitz domain"/>
    <property type="match status" value="7"/>
</dbReference>
<evidence type="ECO:0000259" key="1">
    <source>
        <dbReference type="PROSITE" id="PS50279"/>
    </source>
</evidence>
<dbReference type="AlphaFoldDB" id="A0A915PRI6"/>
<organism evidence="2 3">
    <name type="scientific">Setaria digitata</name>
    <dbReference type="NCBI Taxonomy" id="48799"/>
    <lineage>
        <taxon>Eukaryota</taxon>
        <taxon>Metazoa</taxon>
        <taxon>Ecdysozoa</taxon>
        <taxon>Nematoda</taxon>
        <taxon>Chromadorea</taxon>
        <taxon>Rhabditida</taxon>
        <taxon>Spirurina</taxon>
        <taxon>Spiruromorpha</taxon>
        <taxon>Filarioidea</taxon>
        <taxon>Setariidae</taxon>
        <taxon>Setaria</taxon>
    </lineage>
</organism>
<dbReference type="Proteomes" id="UP000887581">
    <property type="component" value="Unplaced"/>
</dbReference>
<dbReference type="WBParaSite" id="sdigi.contig257.g6759.t1">
    <property type="protein sequence ID" value="sdigi.contig257.g6759.t1"/>
    <property type="gene ID" value="sdigi.contig257.g6759"/>
</dbReference>
<reference evidence="3" key="1">
    <citation type="submission" date="2022-11" db="UniProtKB">
        <authorList>
            <consortium name="WormBaseParasite"/>
        </authorList>
    </citation>
    <scope>IDENTIFICATION</scope>
</reference>
<dbReference type="PANTHER" id="PTHR46339:SF1">
    <property type="entry name" value="BPTI_KUNITZ INHIBITOR DOMAIN-CONTAINING PROTEIN"/>
    <property type="match status" value="1"/>
</dbReference>
<dbReference type="InterPro" id="IPR036880">
    <property type="entry name" value="Kunitz_BPTI_sf"/>
</dbReference>
<evidence type="ECO:0000313" key="2">
    <source>
        <dbReference type="Proteomes" id="UP000887581"/>
    </source>
</evidence>
<accession>A0A915PRI6</accession>
<dbReference type="InterPro" id="IPR028150">
    <property type="entry name" value="Lustrin_cystein"/>
</dbReference>
<feature type="domain" description="BPTI/Kunitz inhibitor" evidence="1">
    <location>
        <begin position="340"/>
        <end position="390"/>
    </location>
</feature>
<dbReference type="GO" id="GO:0004867">
    <property type="term" value="F:serine-type endopeptidase inhibitor activity"/>
    <property type="evidence" value="ECO:0007669"/>
    <property type="project" value="InterPro"/>
</dbReference>
<dbReference type="PROSITE" id="PS50279">
    <property type="entry name" value="BPTI_KUNITZ_2"/>
    <property type="match status" value="6"/>
</dbReference>
<dbReference type="InterPro" id="IPR006150">
    <property type="entry name" value="Cys_repeat_1"/>
</dbReference>
<dbReference type="SUPFAM" id="SSF57362">
    <property type="entry name" value="BPTI-like"/>
    <property type="match status" value="7"/>
</dbReference>
<sequence length="1041" mass="116974">MRIHGEMWQIRDIWMKLARDVDERLTDGTFQDEMRVLPRTTRTTDTKLIPVVIVPSNIVGEKRSCHGSISRAIQSPTDEHLEGHRRDNNLISSKSYLRNIELQRHALCAVKNSFTTQCRIFANSPFPADEFSVGQDLPRTTTSAVPLTPRRLLIKTRYINDLTTASLTRQSVTTAVPSTWLTNFTTLLSQLSSEIITTTTTDSTSITDTTTSAITAATATTLFTSTTANFITAAMTTDTTVPEATEVMGTTSTVLVTFEKSSSLTPDRTIVKQFTPMRKKLSRTKNPCLIGKPLKSKSGMTMLCKPSMKSNGGCPTNFWCHVGVNDQSTVCCPVLAEDRCKQPMLTGTGVDTTIRWYFNAELKYCLQFNYRGFRGNANNFVTQSECMETCVGESEEDRNPCKYGGPAKDSDERPIICNLANSTACPKGYFCHVGVSQEETACCEQSGIADPCSLPVEEGQGEEKLDRYYYNHISGGCLQFIYRGLKGNENNFPTGEMCVEKCMRKSKDPCSTGPMLLTPMNKPFFCSATNVCPQNYWCHIGANGSNVCCPENGMDRCEQPVVEGTGDKKLVRWYFDQALHKCSIFYYHGEGGNQNSFLTEDDCNNVCPTYENPCANGEPLLINNKPKICNPEERCPHLYYCHIGSDGEQNYCCHKNGDPCDQTMNQGEGGSLLLRYYYDKDTHRCREFVYHGVRGNANNFLSEADCEATCPVVPNPCKHGRPLTNVKNEPIICNGSESCPNEYFCHIGGAPETTNCCLGSRVACDLLVEVGKGFEQLYRWYFDRSEQMCRKLIYRGLFGNANNFISREACQQNCKGRNPCTQIRVVGYGDEAISRWFYDGNRKKCLEFNYSGAGGNENNFLSMESCEESCQERQDYCPHGEPLMEASGKALAKCGVTNACPMGFICNINIEKNTTACCQDPANFCLQPMNPGQCKKFEIRYGYDPELDDCVSYQYGGITALVIKTNSVILAYRDVDVLEQDHSSYFLPKSELLRFNSQYIGHYVDRCKRMKREWDNFDINSLFVRVLPEAKIQWHQDFYFQ</sequence>
<keyword evidence="2" id="KW-1185">Reference proteome</keyword>
<dbReference type="Pfam" id="PF00014">
    <property type="entry name" value="Kunitz_BPTI"/>
    <property type="match status" value="7"/>
</dbReference>
<protein>
    <submittedName>
        <fullName evidence="3">BPTI/Kunitz inhibitor domain-containing protein</fullName>
    </submittedName>
</protein>
<feature type="domain" description="BPTI/Kunitz inhibitor" evidence="1">
    <location>
        <begin position="764"/>
        <end position="814"/>
    </location>
</feature>
<evidence type="ECO:0000313" key="3">
    <source>
        <dbReference type="WBParaSite" id="sdigi.contig257.g6759.t1"/>
    </source>
</evidence>
<proteinExistence type="predicted"/>
<dbReference type="PANTHER" id="PTHR46339">
    <property type="entry name" value="PROTEIN CBG15282-RELATED"/>
    <property type="match status" value="1"/>
</dbReference>
<feature type="domain" description="BPTI/Kunitz inhibitor" evidence="1">
    <location>
        <begin position="660"/>
        <end position="710"/>
    </location>
</feature>
<feature type="domain" description="BPTI/Kunitz inhibitor" evidence="1">
    <location>
        <begin position="452"/>
        <end position="502"/>
    </location>
</feature>
<feature type="domain" description="BPTI/Kunitz inhibitor" evidence="1">
    <location>
        <begin position="557"/>
        <end position="607"/>
    </location>
</feature>
<name>A0A915PRI6_9BILA</name>
<dbReference type="Pfam" id="PF14625">
    <property type="entry name" value="Lustrin_cystein"/>
    <property type="match status" value="6"/>
</dbReference>
<feature type="domain" description="BPTI/Kunitz inhibitor" evidence="1">
    <location>
        <begin position="820"/>
        <end position="870"/>
    </location>
</feature>
<dbReference type="InterPro" id="IPR002223">
    <property type="entry name" value="Kunitz_BPTI"/>
</dbReference>